<protein>
    <submittedName>
        <fullName evidence="2">Conjugal transfer mating pair stabilization protein TraN</fullName>
    </submittedName>
</protein>
<dbReference type="InterPro" id="IPR014121">
    <property type="entry name" value="TraN_Ftype"/>
</dbReference>
<evidence type="ECO:0000256" key="1">
    <source>
        <dbReference type="SAM" id="SignalP"/>
    </source>
</evidence>
<dbReference type="Proteomes" id="UP000254554">
    <property type="component" value="Unassembled WGS sequence"/>
</dbReference>
<dbReference type="AlphaFoldDB" id="A0A377IVV4"/>
<feature type="signal peptide" evidence="1">
    <location>
        <begin position="1"/>
        <end position="19"/>
    </location>
</feature>
<evidence type="ECO:0000313" key="2">
    <source>
        <dbReference type="EMBL" id="STO91675.1"/>
    </source>
</evidence>
<feature type="chain" id="PRO_5017036048" evidence="1">
    <location>
        <begin position="20"/>
        <end position="568"/>
    </location>
</feature>
<keyword evidence="1" id="KW-0732">Signal</keyword>
<sequence length="568" mass="61851">MRQFGCILIGFLFTAFVSAQNQNDALHARDEALRALNGFNPATVLKGYTANPGESALQPQEGSNALGAAGLNVLKNNEAAREVYSQASSRAKVQSNPVSPEMQYAERLLENPDGVLDGACYKQAGVCKNESVIKTCDESVHYTTSSCKDILNVLVKPITQSFSRVVTPNRFQSTATFDLQACPPRDWRCTTANTALIAPNCEYIAVSVLSSNQAMLVTKQPTCTDPTVTVQFSRRGGYSAPLQVTVTEYVSEDQWKTSECERIITEHAKSLCIMDSSQSCLEPNQAKVIGGISVKRSCWGRGYNYQCTTVNSSTCAPLINQGCSQTDSSCVEAKSNRCVRYSQRFSCMQQFCMPEKTVCPGKIGCADGQCDTSKDESGDDMAEGLSRLGALAGVAGEVSANQVRSGAAVIFTGKNSTCRKVKGDVRNCCRGSYQMTHCSGDEKLLAKAKEEGRAFKVGKFCALKKLGICLEEKQSWCVFPTKLAAIIQIQGRNKQLGINFGWAKDEDNRANCRGITPEELERINFAALDLSPIQQELIARMAVPNNGSINNANQSHIERLSLQRRAHD</sequence>
<dbReference type="EMBL" id="UGGT01000003">
    <property type="protein sequence ID" value="STO91675.1"/>
    <property type="molecule type" value="Genomic_DNA"/>
</dbReference>
<proteinExistence type="predicted"/>
<name>A0A377IVV4_9GAMM</name>
<dbReference type="Pfam" id="PF06986">
    <property type="entry name" value="F_T4SS_TraN"/>
    <property type="match status" value="1"/>
</dbReference>
<gene>
    <name evidence="2" type="ORF">NCTC11370_03653</name>
</gene>
<dbReference type="NCBIfam" id="TIGR02750">
    <property type="entry name" value="TraN_Ftype"/>
    <property type="match status" value="1"/>
</dbReference>
<accession>A0A377IVV4</accession>
<dbReference type="RefSeq" id="WP_115264690.1">
    <property type="nucleotide sequence ID" value="NZ_UGGT01000003.1"/>
</dbReference>
<evidence type="ECO:0000313" key="3">
    <source>
        <dbReference type="Proteomes" id="UP000254554"/>
    </source>
</evidence>
<keyword evidence="3" id="KW-1185">Reference proteome</keyword>
<reference evidence="2 3" key="1">
    <citation type="submission" date="2018-06" db="EMBL/GenBank/DDBJ databases">
        <authorList>
            <consortium name="Pathogen Informatics"/>
            <person name="Doyle S."/>
        </authorList>
    </citation>
    <scope>NUCLEOTIDE SEQUENCE [LARGE SCALE GENOMIC DNA]</scope>
    <source>
        <strain evidence="2 3">NCTC11370</strain>
    </source>
</reference>
<dbReference type="OrthoDB" id="5297981at2"/>
<organism evidence="2 3">
    <name type="scientific">Fluoribacter dumoffii</name>
    <dbReference type="NCBI Taxonomy" id="463"/>
    <lineage>
        <taxon>Bacteria</taxon>
        <taxon>Pseudomonadati</taxon>
        <taxon>Pseudomonadota</taxon>
        <taxon>Gammaproteobacteria</taxon>
        <taxon>Legionellales</taxon>
        <taxon>Legionellaceae</taxon>
        <taxon>Fluoribacter</taxon>
    </lineage>
</organism>